<dbReference type="AlphaFoldDB" id="F2SCI8"/>
<dbReference type="PROSITE" id="PS51257">
    <property type="entry name" value="PROKAR_LIPOPROTEIN"/>
    <property type="match status" value="1"/>
</dbReference>
<dbReference type="HOGENOM" id="CLU_1603932_0_0_1"/>
<sequence length="166" mass="18502">MTRSFSLTSCQLMSGCTACGRFTVPTTNKTTKPNQHIIKHYLTNKMPLLLDSLEMTVIIDNELDVMSPPPPTAVGSIISHGSLGNISRESAHVCRGNEEVRELKMESICCAAHGLSILLVLVLYTPYKTLRLTVDRQVLLEMKREAYCLILGQRKTHGNETRRDSV</sequence>
<name>F2SCI8_TRIRC</name>
<reference evidence="2" key="1">
    <citation type="journal article" date="2012" name="MBio">
        <title>Comparative genome analysis of Trichophyton rubrum and related dermatophytes reveals candidate genes involved in infection.</title>
        <authorList>
            <person name="Martinez D.A."/>
            <person name="Oliver B.G."/>
            <person name="Graeser Y."/>
            <person name="Goldberg J.M."/>
            <person name="Li W."/>
            <person name="Martinez-Rossi N.M."/>
            <person name="Monod M."/>
            <person name="Shelest E."/>
            <person name="Barton R.C."/>
            <person name="Birch E."/>
            <person name="Brakhage A.A."/>
            <person name="Chen Z."/>
            <person name="Gurr S.J."/>
            <person name="Heiman D."/>
            <person name="Heitman J."/>
            <person name="Kosti I."/>
            <person name="Rossi A."/>
            <person name="Saif S."/>
            <person name="Samalova M."/>
            <person name="Saunders C.W."/>
            <person name="Shea T."/>
            <person name="Summerbell R.C."/>
            <person name="Xu J."/>
            <person name="Young S."/>
            <person name="Zeng Q."/>
            <person name="Birren B.W."/>
            <person name="Cuomo C.A."/>
            <person name="White T.C."/>
        </authorList>
    </citation>
    <scope>NUCLEOTIDE SEQUENCE [LARGE SCALE GENOMIC DNA]</scope>
    <source>
        <strain evidence="2">ATCC MYA-4607 / CBS 118892</strain>
    </source>
</reference>
<dbReference type="GeneID" id="71776944"/>
<accession>F2SCI8</accession>
<gene>
    <name evidence="1" type="ORF">TERG_08659</name>
</gene>
<dbReference type="InParanoid" id="F2SCI8"/>
<evidence type="ECO:0000313" key="2">
    <source>
        <dbReference type="Proteomes" id="UP000008864"/>
    </source>
</evidence>
<proteinExistence type="predicted"/>
<dbReference type="eggNOG" id="ENOG502RYVC">
    <property type="taxonomic scope" value="Eukaryota"/>
</dbReference>
<keyword evidence="2" id="KW-1185">Reference proteome</keyword>
<dbReference type="STRING" id="559305.F2SCI8"/>
<dbReference type="Proteomes" id="UP000008864">
    <property type="component" value="Unassembled WGS sequence"/>
</dbReference>
<evidence type="ECO:0000313" key="1">
    <source>
        <dbReference type="EMBL" id="EGD84361.2"/>
    </source>
</evidence>
<dbReference type="EMBL" id="GG700648">
    <property type="protein sequence ID" value="EGD84361.2"/>
    <property type="molecule type" value="Genomic_DNA"/>
</dbReference>
<dbReference type="OrthoDB" id="1470350at2759"/>
<dbReference type="VEuPathDB" id="FungiDB:TERG_08659"/>
<protein>
    <submittedName>
        <fullName evidence="1">Uncharacterized protein</fullName>
    </submittedName>
</protein>
<organism evidence="1 2">
    <name type="scientific">Trichophyton rubrum (strain ATCC MYA-4607 / CBS 118892)</name>
    <name type="common">Athlete's foot fungus</name>
    <dbReference type="NCBI Taxonomy" id="559305"/>
    <lineage>
        <taxon>Eukaryota</taxon>
        <taxon>Fungi</taxon>
        <taxon>Dikarya</taxon>
        <taxon>Ascomycota</taxon>
        <taxon>Pezizomycotina</taxon>
        <taxon>Eurotiomycetes</taxon>
        <taxon>Eurotiomycetidae</taxon>
        <taxon>Onygenales</taxon>
        <taxon>Arthrodermataceae</taxon>
        <taxon>Trichophyton</taxon>
    </lineage>
</organism>
<dbReference type="RefSeq" id="XP_047603587.1">
    <property type="nucleotide sequence ID" value="XM_047748995.1"/>
</dbReference>